<dbReference type="PANTHER" id="PTHR13136:SF11">
    <property type="entry name" value="TESTIS-EXPRESSED PROTEIN 30"/>
    <property type="match status" value="1"/>
</dbReference>
<evidence type="ECO:0000313" key="3">
    <source>
        <dbReference type="Proteomes" id="UP000283255"/>
    </source>
</evidence>
<evidence type="ECO:0000313" key="2">
    <source>
        <dbReference type="EMBL" id="RJG51212.1"/>
    </source>
</evidence>
<proteinExistence type="predicted"/>
<accession>A0A418YJQ1</accession>
<dbReference type="Pfam" id="PF20408">
    <property type="entry name" value="Abhydrolase_11"/>
    <property type="match status" value="1"/>
</dbReference>
<dbReference type="InterPro" id="IPR046879">
    <property type="entry name" value="KANL3/Tex30_Abhydrolase"/>
</dbReference>
<dbReference type="AlphaFoldDB" id="A0A418YJQ1"/>
<feature type="domain" description="KANL3/Tex30 alpha/beta hydrolase-like" evidence="1">
    <location>
        <begin position="13"/>
        <end position="201"/>
    </location>
</feature>
<sequence length="204" mass="22419">MSNVIIDGPQDAEKVFIFAHGAGAGSDHEFMQTVAEQVAAAGIKVVRFDFPYMVRMKQEARRLPPNRMPQLLAAFTEVIEQYGQDQCFIGGKSMGGRMASHLTEHAAVQGVVMLGFPFHPVGKPERLKGEHLASLSKPALLIQGERDTMGTQTQVASYDLSATIEQRFLVDGDHSFKPRKASGFTQSEHIATAAQWLVDFIHAH</sequence>
<comment type="caution">
    <text evidence="2">The sequence shown here is derived from an EMBL/GenBank/DDBJ whole genome shotgun (WGS) entry which is preliminary data.</text>
</comment>
<reference evidence="2 3" key="1">
    <citation type="submission" date="2018-09" db="EMBL/GenBank/DDBJ databases">
        <authorList>
            <person name="Wang F."/>
        </authorList>
    </citation>
    <scope>NUCLEOTIDE SEQUENCE [LARGE SCALE GENOMIC DNA]</scope>
    <source>
        <strain evidence="2 3">PLHSC7-2</strain>
    </source>
</reference>
<reference evidence="2 3" key="2">
    <citation type="submission" date="2019-01" db="EMBL/GenBank/DDBJ databases">
        <title>Motilimonas pumilus sp. nov., isolated from the gut of sea cucumber (Apostichopus japonicus).</title>
        <authorList>
            <person name="Wang F.-Q."/>
            <person name="Ren L.-H."/>
            <person name="Lin Y.-W."/>
            <person name="Sun G.-H."/>
            <person name="Du Z.-J."/>
            <person name="Zhao J.-X."/>
            <person name="Liu X.-J."/>
            <person name="Liu L.-J."/>
        </authorList>
    </citation>
    <scope>NUCLEOTIDE SEQUENCE [LARGE SCALE GENOMIC DNA]</scope>
    <source>
        <strain evidence="2 3">PLHSC7-2</strain>
    </source>
</reference>
<dbReference type="InterPro" id="IPR026555">
    <property type="entry name" value="NSL3/Tex30"/>
</dbReference>
<dbReference type="InterPro" id="IPR029058">
    <property type="entry name" value="AB_hydrolase_fold"/>
</dbReference>
<gene>
    <name evidence="2" type="ORF">D1Z90_00265</name>
</gene>
<dbReference type="Gene3D" id="3.40.50.1820">
    <property type="entry name" value="alpha/beta hydrolase"/>
    <property type="match status" value="1"/>
</dbReference>
<protein>
    <submittedName>
        <fullName evidence="2">Alpha/beta hydrolase</fullName>
    </submittedName>
</protein>
<evidence type="ECO:0000259" key="1">
    <source>
        <dbReference type="Pfam" id="PF20408"/>
    </source>
</evidence>
<dbReference type="Proteomes" id="UP000283255">
    <property type="component" value="Unassembled WGS sequence"/>
</dbReference>
<dbReference type="EMBL" id="QZCH01000001">
    <property type="protein sequence ID" value="RJG51212.1"/>
    <property type="molecule type" value="Genomic_DNA"/>
</dbReference>
<organism evidence="2 3">
    <name type="scientific">Motilimonas pumila</name>
    <dbReference type="NCBI Taxonomy" id="2303987"/>
    <lineage>
        <taxon>Bacteria</taxon>
        <taxon>Pseudomonadati</taxon>
        <taxon>Pseudomonadota</taxon>
        <taxon>Gammaproteobacteria</taxon>
        <taxon>Alteromonadales</taxon>
        <taxon>Alteromonadales genera incertae sedis</taxon>
        <taxon>Motilimonas</taxon>
    </lineage>
</organism>
<keyword evidence="3" id="KW-1185">Reference proteome</keyword>
<dbReference type="PANTHER" id="PTHR13136">
    <property type="entry name" value="TESTIS DEVELOPMENT PROTEIN PRTD"/>
    <property type="match status" value="1"/>
</dbReference>
<dbReference type="SUPFAM" id="SSF53474">
    <property type="entry name" value="alpha/beta-Hydrolases"/>
    <property type="match status" value="1"/>
</dbReference>
<keyword evidence="2" id="KW-0378">Hydrolase</keyword>
<dbReference type="RefSeq" id="WP_119908760.1">
    <property type="nucleotide sequence ID" value="NZ_QZCH01000001.1"/>
</dbReference>
<dbReference type="GO" id="GO:0016787">
    <property type="term" value="F:hydrolase activity"/>
    <property type="evidence" value="ECO:0007669"/>
    <property type="project" value="UniProtKB-KW"/>
</dbReference>
<dbReference type="OrthoDB" id="652634at2"/>
<name>A0A418YJQ1_9GAMM</name>